<keyword evidence="2" id="KW-1185">Reference proteome</keyword>
<evidence type="ECO:0000313" key="2">
    <source>
        <dbReference type="Proteomes" id="UP001150942"/>
    </source>
</evidence>
<comment type="caution">
    <text evidence="1">The sequence shown here is derived from an EMBL/GenBank/DDBJ whole genome shotgun (WGS) entry which is preliminary data.</text>
</comment>
<gene>
    <name evidence="1" type="ORF">N7449_011737</name>
</gene>
<sequence length="73" mass="8454">MAKGNKWNEEPEIPKSSQYSNRQTWGVTTLGLNSLSNRQQLVSCVVDIKRRAKQATFLVKSSRTWYCQMTFIL</sequence>
<organism evidence="1 2">
    <name type="scientific">Penicillium cf. viridicatum</name>
    <dbReference type="NCBI Taxonomy" id="2972119"/>
    <lineage>
        <taxon>Eukaryota</taxon>
        <taxon>Fungi</taxon>
        <taxon>Dikarya</taxon>
        <taxon>Ascomycota</taxon>
        <taxon>Pezizomycotina</taxon>
        <taxon>Eurotiomycetes</taxon>
        <taxon>Eurotiomycetidae</taxon>
        <taxon>Eurotiales</taxon>
        <taxon>Aspergillaceae</taxon>
        <taxon>Penicillium</taxon>
    </lineage>
</organism>
<dbReference type="EMBL" id="JAPQKQ010000009">
    <property type="protein sequence ID" value="KAJ5181590.1"/>
    <property type="molecule type" value="Genomic_DNA"/>
</dbReference>
<proteinExistence type="predicted"/>
<protein>
    <submittedName>
        <fullName evidence="1">Uncharacterized protein</fullName>
    </submittedName>
</protein>
<accession>A0A9W9IR70</accession>
<dbReference type="Proteomes" id="UP001150942">
    <property type="component" value="Unassembled WGS sequence"/>
</dbReference>
<reference evidence="1" key="1">
    <citation type="submission" date="2022-11" db="EMBL/GenBank/DDBJ databases">
        <authorList>
            <person name="Petersen C."/>
        </authorList>
    </citation>
    <scope>NUCLEOTIDE SEQUENCE</scope>
    <source>
        <strain evidence="1">IBT 20477</strain>
    </source>
</reference>
<evidence type="ECO:0000313" key="1">
    <source>
        <dbReference type="EMBL" id="KAJ5181590.1"/>
    </source>
</evidence>
<dbReference type="AlphaFoldDB" id="A0A9W9IR70"/>
<reference evidence="1" key="2">
    <citation type="journal article" date="2023" name="IMA Fungus">
        <title>Comparative genomic study of the Penicillium genus elucidates a diverse pangenome and 15 lateral gene transfer events.</title>
        <authorList>
            <person name="Petersen C."/>
            <person name="Sorensen T."/>
            <person name="Nielsen M.R."/>
            <person name="Sondergaard T.E."/>
            <person name="Sorensen J.L."/>
            <person name="Fitzpatrick D.A."/>
            <person name="Frisvad J.C."/>
            <person name="Nielsen K.L."/>
        </authorList>
    </citation>
    <scope>NUCLEOTIDE SEQUENCE</scope>
    <source>
        <strain evidence="1">IBT 20477</strain>
    </source>
</reference>
<name>A0A9W9IR70_9EURO</name>